<accession>A0A8H7ADD2</accession>
<feature type="compositionally biased region" description="Basic residues" evidence="1">
    <location>
        <begin position="82"/>
        <end position="93"/>
    </location>
</feature>
<evidence type="ECO:0000313" key="3">
    <source>
        <dbReference type="Proteomes" id="UP000606974"/>
    </source>
</evidence>
<proteinExistence type="predicted"/>
<feature type="compositionally biased region" description="Basic and acidic residues" evidence="1">
    <location>
        <begin position="119"/>
        <end position="137"/>
    </location>
</feature>
<name>A0A8H7ADD2_9EURO</name>
<dbReference type="EMBL" id="JAACFV010000080">
    <property type="protein sequence ID" value="KAF7506798.1"/>
    <property type="molecule type" value="Genomic_DNA"/>
</dbReference>
<reference evidence="2" key="1">
    <citation type="submission" date="2020-02" db="EMBL/GenBank/DDBJ databases">
        <authorList>
            <person name="Palmer J.M."/>
        </authorList>
    </citation>
    <scope>NUCLEOTIDE SEQUENCE</scope>
    <source>
        <strain evidence="2">EPUS1.4</strain>
        <tissue evidence="2">Thallus</tissue>
    </source>
</reference>
<feature type="compositionally biased region" description="Polar residues" evidence="1">
    <location>
        <begin position="50"/>
        <end position="65"/>
    </location>
</feature>
<sequence>MFVTCYTSHEPYFGFSLMAYSAGSSCPSHRPASPSPTYADSLLSSSFRSGISQRKAQRGTPTRQRQWPPATTAAGCYSARQSHGHASPRRASLKRSLWRPVTLRPCKLGRHLCVGDGAHDGDAPGDAEATHEDPGTRREHRILVGRRGQLDGEQGGHGEAGADGLDDLEANLGARVGVLVQEGEEAEADDYGGKGDGEDGL</sequence>
<protein>
    <submittedName>
        <fullName evidence="2">Uncharacterized protein</fullName>
    </submittedName>
</protein>
<feature type="region of interest" description="Disordered" evidence="1">
    <location>
        <begin position="50"/>
        <end position="93"/>
    </location>
</feature>
<feature type="region of interest" description="Disordered" evidence="1">
    <location>
        <begin position="119"/>
        <end position="140"/>
    </location>
</feature>
<organism evidence="2 3">
    <name type="scientific">Endocarpon pusillum</name>
    <dbReference type="NCBI Taxonomy" id="364733"/>
    <lineage>
        <taxon>Eukaryota</taxon>
        <taxon>Fungi</taxon>
        <taxon>Dikarya</taxon>
        <taxon>Ascomycota</taxon>
        <taxon>Pezizomycotina</taxon>
        <taxon>Eurotiomycetes</taxon>
        <taxon>Chaetothyriomycetidae</taxon>
        <taxon>Verrucariales</taxon>
        <taxon>Verrucariaceae</taxon>
        <taxon>Endocarpon</taxon>
    </lineage>
</organism>
<feature type="compositionally biased region" description="Basic and acidic residues" evidence="1">
    <location>
        <begin position="191"/>
        <end position="201"/>
    </location>
</feature>
<feature type="region of interest" description="Disordered" evidence="1">
    <location>
        <begin position="181"/>
        <end position="201"/>
    </location>
</feature>
<evidence type="ECO:0000256" key="1">
    <source>
        <dbReference type="SAM" id="MobiDB-lite"/>
    </source>
</evidence>
<comment type="caution">
    <text evidence="2">The sequence shown here is derived from an EMBL/GenBank/DDBJ whole genome shotgun (WGS) entry which is preliminary data.</text>
</comment>
<dbReference type="Proteomes" id="UP000606974">
    <property type="component" value="Unassembled WGS sequence"/>
</dbReference>
<keyword evidence="3" id="KW-1185">Reference proteome</keyword>
<dbReference type="AlphaFoldDB" id="A0A8H7ADD2"/>
<gene>
    <name evidence="2" type="ORF">GJ744_011410</name>
</gene>
<evidence type="ECO:0000313" key="2">
    <source>
        <dbReference type="EMBL" id="KAF7506798.1"/>
    </source>
</evidence>